<protein>
    <submittedName>
        <fullName evidence="8">Fumarate hydratase</fullName>
        <ecNumber evidence="8">4.2.1.2</ecNumber>
    </submittedName>
</protein>
<evidence type="ECO:0000256" key="3">
    <source>
        <dbReference type="ARBA" id="ARBA00022723"/>
    </source>
</evidence>
<dbReference type="RefSeq" id="WP_249285229.1">
    <property type="nucleotide sequence ID" value="NZ_JACRSO010000003.1"/>
</dbReference>
<evidence type="ECO:0000256" key="4">
    <source>
        <dbReference type="ARBA" id="ARBA00023004"/>
    </source>
</evidence>
<dbReference type="PANTHER" id="PTHR30389">
    <property type="entry name" value="FUMARATE HYDRATASE-RELATED"/>
    <property type="match status" value="1"/>
</dbReference>
<evidence type="ECO:0000256" key="2">
    <source>
        <dbReference type="ARBA" id="ARBA00022485"/>
    </source>
</evidence>
<organism evidence="8 9">
    <name type="scientific">Luoshenia tenuis</name>
    <dbReference type="NCBI Taxonomy" id="2763654"/>
    <lineage>
        <taxon>Bacteria</taxon>
        <taxon>Bacillati</taxon>
        <taxon>Bacillota</taxon>
        <taxon>Clostridia</taxon>
        <taxon>Christensenellales</taxon>
        <taxon>Christensenellaceae</taxon>
        <taxon>Luoshenia</taxon>
    </lineage>
</organism>
<comment type="similarity">
    <text evidence="1">Belongs to the class-I fumarase family.</text>
</comment>
<keyword evidence="6 8" id="KW-0456">Lyase</keyword>
<gene>
    <name evidence="8" type="ORF">H8699_08045</name>
</gene>
<feature type="domain" description="Fe-S hydro-lyase tartrate dehydratase alpha-type catalytic" evidence="7">
    <location>
        <begin position="11"/>
        <end position="277"/>
    </location>
</feature>
<evidence type="ECO:0000313" key="8">
    <source>
        <dbReference type="EMBL" id="MBC8529376.1"/>
    </source>
</evidence>
<reference evidence="8" key="1">
    <citation type="submission" date="2020-08" db="EMBL/GenBank/DDBJ databases">
        <title>Genome public.</title>
        <authorList>
            <person name="Liu C."/>
            <person name="Sun Q."/>
        </authorList>
    </citation>
    <scope>NUCLEOTIDE SEQUENCE</scope>
    <source>
        <strain evidence="8">NSJ-44</strain>
    </source>
</reference>
<dbReference type="InterPro" id="IPR051208">
    <property type="entry name" value="Class-I_Fumarase/Tartrate_DH"/>
</dbReference>
<keyword evidence="9" id="KW-1185">Reference proteome</keyword>
<keyword evidence="4" id="KW-0408">Iron</keyword>
<dbReference type="GO" id="GO:0004333">
    <property type="term" value="F:fumarate hydratase activity"/>
    <property type="evidence" value="ECO:0007669"/>
    <property type="project" value="UniProtKB-EC"/>
</dbReference>
<dbReference type="EC" id="4.2.1.2" evidence="8"/>
<dbReference type="PANTHER" id="PTHR30389:SF17">
    <property type="entry name" value="L(+)-TARTRATE DEHYDRATASE SUBUNIT ALPHA-RELATED"/>
    <property type="match status" value="1"/>
</dbReference>
<dbReference type="NCBIfam" id="TIGR00722">
    <property type="entry name" value="ttdA_fumA_fumB"/>
    <property type="match status" value="1"/>
</dbReference>
<dbReference type="GO" id="GO:0051539">
    <property type="term" value="F:4 iron, 4 sulfur cluster binding"/>
    <property type="evidence" value="ECO:0007669"/>
    <property type="project" value="UniProtKB-KW"/>
</dbReference>
<dbReference type="EMBL" id="JACRSO010000003">
    <property type="protein sequence ID" value="MBC8529376.1"/>
    <property type="molecule type" value="Genomic_DNA"/>
</dbReference>
<evidence type="ECO:0000313" key="9">
    <source>
        <dbReference type="Proteomes" id="UP000654279"/>
    </source>
</evidence>
<dbReference type="AlphaFoldDB" id="A0A926D185"/>
<keyword evidence="3" id="KW-0479">Metal-binding</keyword>
<keyword evidence="5" id="KW-0411">Iron-sulfur</keyword>
<name>A0A926D185_9FIRM</name>
<accession>A0A926D185</accession>
<dbReference type="Proteomes" id="UP000654279">
    <property type="component" value="Unassembled WGS sequence"/>
</dbReference>
<comment type="caution">
    <text evidence="8">The sequence shown here is derived from an EMBL/GenBank/DDBJ whole genome shotgun (WGS) entry which is preliminary data.</text>
</comment>
<dbReference type="NCBIfam" id="NF004885">
    <property type="entry name" value="PRK06246.1"/>
    <property type="match status" value="1"/>
</dbReference>
<evidence type="ECO:0000256" key="6">
    <source>
        <dbReference type="ARBA" id="ARBA00023239"/>
    </source>
</evidence>
<dbReference type="Pfam" id="PF05681">
    <property type="entry name" value="Fumerase"/>
    <property type="match status" value="1"/>
</dbReference>
<keyword evidence="2" id="KW-0004">4Fe-4S</keyword>
<dbReference type="GO" id="GO:0046872">
    <property type="term" value="F:metal ion binding"/>
    <property type="evidence" value="ECO:0007669"/>
    <property type="project" value="UniProtKB-KW"/>
</dbReference>
<evidence type="ECO:0000259" key="7">
    <source>
        <dbReference type="Pfam" id="PF05681"/>
    </source>
</evidence>
<proteinExistence type="inferred from homology"/>
<evidence type="ECO:0000256" key="5">
    <source>
        <dbReference type="ARBA" id="ARBA00023014"/>
    </source>
</evidence>
<dbReference type="InterPro" id="IPR004646">
    <property type="entry name" value="Fe-S_hydro-lyase_TtdA-typ_cat"/>
</dbReference>
<evidence type="ECO:0000256" key="1">
    <source>
        <dbReference type="ARBA" id="ARBA00008876"/>
    </source>
</evidence>
<sequence length="296" mass="31355">MRAITTQQITDQVRQLCIDACCALPPDAMAALQRARQQETQPLGRALLGQLIENAQLAGRENLPICQDTGVAIVWVELGQQARLAGGDLEAAIHEGVRRGYQDGYLRKSIRDPLTGKNTGDNTPAVIHLRLVPGDTLKITVAPKGAGSENKGQLKMLTPSDGLAGVKDFVVQCVKEAGGSPCPPIIVGVGLGGTMEKAALLSKHALLREVGQPNPEPQAAQIEAELLERINALGIGPQGVGGRTTAMAVHLEVSPTHIACLPVAVSIQCNAARHASATLHMQDVKEEGRCPHMKFR</sequence>